<evidence type="ECO:0000313" key="2">
    <source>
        <dbReference type="Proteomes" id="UP000283569"/>
    </source>
</evidence>
<protein>
    <recommendedName>
        <fullName evidence="3">Protein kinase domain-containing protein</fullName>
    </recommendedName>
</protein>
<reference evidence="1 2" key="1">
    <citation type="journal article" date="2018" name="Sci. Rep.">
        <title>Characterisation of pathogen-specific regions and novel effector candidates in Fusarium oxysporum f. sp. cepae.</title>
        <authorList>
            <person name="Armitage A.D."/>
            <person name="Taylor A."/>
            <person name="Sobczyk M.K."/>
            <person name="Baxter L."/>
            <person name="Greenfield B.P."/>
            <person name="Bates H.J."/>
            <person name="Wilson F."/>
            <person name="Jackson A.C."/>
            <person name="Ott S."/>
            <person name="Harrison R.J."/>
            <person name="Clarkson J.P."/>
        </authorList>
    </citation>
    <scope>NUCLEOTIDE SEQUENCE [LARGE SCALE GENOMIC DNA]</scope>
    <source>
        <strain evidence="1 2">Fp_A8</strain>
    </source>
</reference>
<gene>
    <name evidence="1" type="ORF">BFJ72_g6617</name>
</gene>
<dbReference type="Proteomes" id="UP000283569">
    <property type="component" value="Unassembled WGS sequence"/>
</dbReference>
<dbReference type="EMBL" id="MRDB01000020">
    <property type="protein sequence ID" value="RKL39888.1"/>
    <property type="molecule type" value="Genomic_DNA"/>
</dbReference>
<name>A0A420TED2_GIBIN</name>
<comment type="caution">
    <text evidence="1">The sequence shown here is derived from an EMBL/GenBank/DDBJ whole genome shotgun (WGS) entry which is preliminary data.</text>
</comment>
<evidence type="ECO:0008006" key="3">
    <source>
        <dbReference type="Google" id="ProtNLM"/>
    </source>
</evidence>
<dbReference type="AlphaFoldDB" id="A0A420TED2"/>
<proteinExistence type="predicted"/>
<dbReference type="InterPro" id="IPR011009">
    <property type="entry name" value="Kinase-like_dom_sf"/>
</dbReference>
<organism evidence="1 2">
    <name type="scientific">Gibberella intermedia</name>
    <name type="common">Bulb rot disease fungus</name>
    <name type="synonym">Fusarium proliferatum</name>
    <dbReference type="NCBI Taxonomy" id="948311"/>
    <lineage>
        <taxon>Eukaryota</taxon>
        <taxon>Fungi</taxon>
        <taxon>Dikarya</taxon>
        <taxon>Ascomycota</taxon>
        <taxon>Pezizomycotina</taxon>
        <taxon>Sordariomycetes</taxon>
        <taxon>Hypocreomycetidae</taxon>
        <taxon>Hypocreales</taxon>
        <taxon>Nectriaceae</taxon>
        <taxon>Fusarium</taxon>
        <taxon>Fusarium fujikuroi species complex</taxon>
    </lineage>
</organism>
<dbReference type="SUPFAM" id="SSF56112">
    <property type="entry name" value="Protein kinase-like (PK-like)"/>
    <property type="match status" value="1"/>
</dbReference>
<accession>A0A420TED2</accession>
<evidence type="ECO:0000313" key="1">
    <source>
        <dbReference type="EMBL" id="RKL39888.1"/>
    </source>
</evidence>
<sequence length="271" mass="30734">MENSDQLPTAKSFGIETAGIRKSETTVSLANCSKASRFANTIESKRFRFGTRTITATGESSDDGHPNVLRLRVMKTCLDRALQSLFWVISGATGPWLQNKFPEWFLPERIVLKSQKPNWEEEFDKELKAYHKLQPLQGTFIPRFFGMIQYNNIRTLILSDIGGECLATPEGAVLEKRDLRVLLDQTFTSLADHGAYHDDMKLDNFHLVTDEGKDKIMAVDLESVEFDLSGEDLTTVAKGSTDWIIEQYENHLECMELDSVILPKRALRTLV</sequence>